<dbReference type="Gramene" id="PGSC0003DMT400093421">
    <property type="protein sequence ID" value="PGSC0003DMT400093421"/>
    <property type="gene ID" value="PGSC0003DMG400042992"/>
</dbReference>
<dbReference type="PANTHER" id="PTHR46293:SF13">
    <property type="entry name" value="UBIQUITIN-LIKE DOMAIN-CONTAINING PROTEIN"/>
    <property type="match status" value="1"/>
</dbReference>
<feature type="compositionally biased region" description="Basic residues" evidence="1">
    <location>
        <begin position="7"/>
        <end position="17"/>
    </location>
</feature>
<dbReference type="EnsemblPlants" id="PGSC0003DMT400093421">
    <property type="protein sequence ID" value="PGSC0003DMT400093421"/>
    <property type="gene ID" value="PGSC0003DMG400042992"/>
</dbReference>
<keyword evidence="3" id="KW-1185">Reference proteome</keyword>
<dbReference type="InParanoid" id="M1DRX7"/>
<evidence type="ECO:0000256" key="1">
    <source>
        <dbReference type="SAM" id="MobiDB-lite"/>
    </source>
</evidence>
<proteinExistence type="predicted"/>
<dbReference type="PANTHER" id="PTHR46293">
    <property type="entry name" value="E3 UBIQUITIN PROTEIN LIGASE DRIP1"/>
    <property type="match status" value="1"/>
</dbReference>
<evidence type="ECO:0000313" key="2">
    <source>
        <dbReference type="EnsemblPlants" id="PGSC0003DMT400093421"/>
    </source>
</evidence>
<sequence length="160" mass="18430">MVDNIKEHKKKKRSKNKKACEKRQDTGPEERESSTQENQVDEKQKELSSFWFKLVPQGGKKGLRLPPLDRPNIHLKDSSATVTLIQKFIAQKLNLNDHTEVDVVCCGEKLNGDMTVKDIQLRWKSHLPNSGKGKVKWELEQAMTQLGYIRSKKLQNPPKK</sequence>
<reference evidence="2" key="2">
    <citation type="submission" date="2015-06" db="UniProtKB">
        <authorList>
            <consortium name="EnsemblPlants"/>
        </authorList>
    </citation>
    <scope>IDENTIFICATION</scope>
    <source>
        <strain evidence="2">DM1-3 516 R44</strain>
    </source>
</reference>
<accession>M1DRX7</accession>
<evidence type="ECO:0000313" key="3">
    <source>
        <dbReference type="Proteomes" id="UP000011115"/>
    </source>
</evidence>
<dbReference type="Proteomes" id="UP000011115">
    <property type="component" value="Unassembled WGS sequence"/>
</dbReference>
<organism evidence="2 3">
    <name type="scientific">Solanum tuberosum</name>
    <name type="common">Potato</name>
    <dbReference type="NCBI Taxonomy" id="4113"/>
    <lineage>
        <taxon>Eukaryota</taxon>
        <taxon>Viridiplantae</taxon>
        <taxon>Streptophyta</taxon>
        <taxon>Embryophyta</taxon>
        <taxon>Tracheophyta</taxon>
        <taxon>Spermatophyta</taxon>
        <taxon>Magnoliopsida</taxon>
        <taxon>eudicotyledons</taxon>
        <taxon>Gunneridae</taxon>
        <taxon>Pentapetalae</taxon>
        <taxon>asterids</taxon>
        <taxon>lamiids</taxon>
        <taxon>Solanales</taxon>
        <taxon>Solanaceae</taxon>
        <taxon>Solanoideae</taxon>
        <taxon>Solaneae</taxon>
        <taxon>Solanum</taxon>
    </lineage>
</organism>
<dbReference type="InterPro" id="IPR044807">
    <property type="entry name" value="DRIP1-like"/>
</dbReference>
<name>M1DRX7_SOLTU</name>
<dbReference type="PaxDb" id="4113-PGSC0003DMT400093421"/>
<feature type="region of interest" description="Disordered" evidence="1">
    <location>
        <begin position="1"/>
        <end position="43"/>
    </location>
</feature>
<dbReference type="OMA" id="KECEKRH"/>
<dbReference type="HOGENOM" id="CLU_108697_0_0_1"/>
<feature type="compositionally biased region" description="Basic and acidic residues" evidence="1">
    <location>
        <begin position="18"/>
        <end position="43"/>
    </location>
</feature>
<dbReference type="GO" id="GO:0004842">
    <property type="term" value="F:ubiquitin-protein transferase activity"/>
    <property type="evidence" value="ECO:0007669"/>
    <property type="project" value="InterPro"/>
</dbReference>
<dbReference type="AlphaFoldDB" id="M1DRX7"/>
<dbReference type="eggNOG" id="ENOG502QZ4Y">
    <property type="taxonomic scope" value="Eukaryota"/>
</dbReference>
<reference evidence="3" key="1">
    <citation type="journal article" date="2011" name="Nature">
        <title>Genome sequence and analysis of the tuber crop potato.</title>
        <authorList>
            <consortium name="The Potato Genome Sequencing Consortium"/>
        </authorList>
    </citation>
    <scope>NUCLEOTIDE SEQUENCE [LARGE SCALE GENOMIC DNA]</scope>
    <source>
        <strain evidence="3">cv. DM1-3 516 R44</strain>
    </source>
</reference>
<dbReference type="Gene3D" id="3.10.20.90">
    <property type="entry name" value="Phosphatidylinositol 3-kinase Catalytic Subunit, Chain A, domain 1"/>
    <property type="match status" value="1"/>
</dbReference>
<protein>
    <submittedName>
        <fullName evidence="2">Uncharacterized protein</fullName>
    </submittedName>
</protein>
<dbReference type="STRING" id="4113.M1DRX7"/>